<protein>
    <submittedName>
        <fullName evidence="1">Uncharacterized protein</fullName>
    </submittedName>
</protein>
<dbReference type="AlphaFoldDB" id="A0A431VL99"/>
<gene>
    <name evidence="1" type="ORF">EJ903_02790</name>
</gene>
<accession>A0A431VL99</accession>
<sequence>MVAFARNNRIGSYHENATRGHQPHGTPPLATVQFSDAVDRTRLFLHSGVMVPPSSVCLRFGLYGS</sequence>
<comment type="caution">
    <text evidence="1">The sequence shown here is derived from an EMBL/GenBank/DDBJ whole genome shotgun (WGS) entry which is preliminary data.</text>
</comment>
<dbReference type="Proteomes" id="UP000277007">
    <property type="component" value="Unassembled WGS sequence"/>
</dbReference>
<dbReference type="RefSeq" id="WP_126611920.1">
    <property type="nucleotide sequence ID" value="NZ_JBHUCY010000010.1"/>
</dbReference>
<keyword evidence="2" id="KW-1185">Reference proteome</keyword>
<name>A0A431VL99_9PROT</name>
<dbReference type="EMBL" id="RXMA01000002">
    <property type="protein sequence ID" value="RTR23479.1"/>
    <property type="molecule type" value="Genomic_DNA"/>
</dbReference>
<evidence type="ECO:0000313" key="2">
    <source>
        <dbReference type="Proteomes" id="UP000277007"/>
    </source>
</evidence>
<evidence type="ECO:0000313" key="1">
    <source>
        <dbReference type="EMBL" id="RTR23479.1"/>
    </source>
</evidence>
<organism evidence="1 2">
    <name type="scientific">Azospirillum griseum</name>
    <dbReference type="NCBI Taxonomy" id="2496639"/>
    <lineage>
        <taxon>Bacteria</taxon>
        <taxon>Pseudomonadati</taxon>
        <taxon>Pseudomonadota</taxon>
        <taxon>Alphaproteobacteria</taxon>
        <taxon>Rhodospirillales</taxon>
        <taxon>Azospirillaceae</taxon>
        <taxon>Azospirillum</taxon>
    </lineage>
</organism>
<reference evidence="1 2" key="1">
    <citation type="submission" date="2018-12" db="EMBL/GenBank/DDBJ databases">
        <authorList>
            <person name="Yang Y."/>
        </authorList>
    </citation>
    <scope>NUCLEOTIDE SEQUENCE [LARGE SCALE GENOMIC DNA]</scope>
    <source>
        <strain evidence="1 2">L-25-5w-1</strain>
    </source>
</reference>
<proteinExistence type="predicted"/>